<dbReference type="RefSeq" id="WP_139241950.1">
    <property type="nucleotide sequence ID" value="NZ_FQYP01000003.1"/>
</dbReference>
<evidence type="ECO:0008006" key="4">
    <source>
        <dbReference type="Google" id="ProtNLM"/>
    </source>
</evidence>
<name>A0A1M6EAG4_9FLAO</name>
<feature type="chain" id="PRO_5012748279" description="Sporulation related domain-containing protein" evidence="1">
    <location>
        <begin position="26"/>
        <end position="160"/>
    </location>
</feature>
<evidence type="ECO:0000313" key="3">
    <source>
        <dbReference type="Proteomes" id="UP000184432"/>
    </source>
</evidence>
<keyword evidence="1" id="KW-0732">Signal</keyword>
<dbReference type="AlphaFoldDB" id="A0A1M6EAG4"/>
<gene>
    <name evidence="2" type="ORF">SAMN04488508_103310</name>
</gene>
<dbReference type="Proteomes" id="UP000184432">
    <property type="component" value="Unassembled WGS sequence"/>
</dbReference>
<proteinExistence type="predicted"/>
<evidence type="ECO:0000256" key="1">
    <source>
        <dbReference type="SAM" id="SignalP"/>
    </source>
</evidence>
<sequence length="160" mass="18505">MRMLNLKRCSFLISFHLIGISTLMAQNNPNPTVENQNNGDFVQVGITEQPEATVTINQDPKIQTLLAIKSKMEKDGDFSDRYKVQLYNGNLNKANEILRKAKETFPQWDASIRWETPNYKVWIGNYKTKLEKDKALREIRKEFPSAFEFIPGKQKAPVNK</sequence>
<feature type="signal peptide" evidence="1">
    <location>
        <begin position="1"/>
        <end position="25"/>
    </location>
</feature>
<dbReference type="OrthoDB" id="2473397at2"/>
<dbReference type="EMBL" id="FQYP01000003">
    <property type="protein sequence ID" value="SHI82445.1"/>
    <property type="molecule type" value="Genomic_DNA"/>
</dbReference>
<reference evidence="3" key="1">
    <citation type="submission" date="2016-11" db="EMBL/GenBank/DDBJ databases">
        <authorList>
            <person name="Varghese N."/>
            <person name="Submissions S."/>
        </authorList>
    </citation>
    <scope>NUCLEOTIDE SEQUENCE [LARGE SCALE GENOMIC DNA]</scope>
    <source>
        <strain evidence="3">DSM 22623</strain>
    </source>
</reference>
<organism evidence="2 3">
    <name type="scientific">Aquimarina spongiae</name>
    <dbReference type="NCBI Taxonomy" id="570521"/>
    <lineage>
        <taxon>Bacteria</taxon>
        <taxon>Pseudomonadati</taxon>
        <taxon>Bacteroidota</taxon>
        <taxon>Flavobacteriia</taxon>
        <taxon>Flavobacteriales</taxon>
        <taxon>Flavobacteriaceae</taxon>
        <taxon>Aquimarina</taxon>
    </lineage>
</organism>
<accession>A0A1M6EAG4</accession>
<keyword evidence="3" id="KW-1185">Reference proteome</keyword>
<protein>
    <recommendedName>
        <fullName evidence="4">Sporulation related domain-containing protein</fullName>
    </recommendedName>
</protein>
<evidence type="ECO:0000313" key="2">
    <source>
        <dbReference type="EMBL" id="SHI82445.1"/>
    </source>
</evidence>
<dbReference type="STRING" id="570521.SAMN04488508_103310"/>